<feature type="transmembrane region" description="Helical" evidence="1">
    <location>
        <begin position="21"/>
        <end position="39"/>
    </location>
</feature>
<sequence length="146" mass="16777">MYIALPVYVGIYFVTKIYPKSLHVITYLCAFNGFLYYIFNKLFDNITFIPYIGATLAICILINAVVAALLIYIRKNDGVIAAASGKIQFFPKNTNYFALMATPFLSVVFYLLYYILGVPAMRYSLFGLVTYLFIVIIFYTFELMKH</sequence>
<gene>
    <name evidence="2" type="ORF">SDC9_137986</name>
</gene>
<name>A0A645DQ03_9ZZZZ</name>
<feature type="transmembrane region" description="Helical" evidence="1">
    <location>
        <begin position="51"/>
        <end position="73"/>
    </location>
</feature>
<evidence type="ECO:0000256" key="1">
    <source>
        <dbReference type="SAM" id="Phobius"/>
    </source>
</evidence>
<dbReference type="AlphaFoldDB" id="A0A645DQ03"/>
<dbReference type="EMBL" id="VSSQ01038007">
    <property type="protein sequence ID" value="MPM90863.1"/>
    <property type="molecule type" value="Genomic_DNA"/>
</dbReference>
<organism evidence="2">
    <name type="scientific">bioreactor metagenome</name>
    <dbReference type="NCBI Taxonomy" id="1076179"/>
    <lineage>
        <taxon>unclassified sequences</taxon>
        <taxon>metagenomes</taxon>
        <taxon>ecological metagenomes</taxon>
    </lineage>
</organism>
<feature type="transmembrane region" description="Helical" evidence="1">
    <location>
        <begin position="94"/>
        <end position="116"/>
    </location>
</feature>
<reference evidence="2" key="1">
    <citation type="submission" date="2019-08" db="EMBL/GenBank/DDBJ databases">
        <authorList>
            <person name="Kucharzyk K."/>
            <person name="Murdoch R.W."/>
            <person name="Higgins S."/>
            <person name="Loffler F."/>
        </authorList>
    </citation>
    <scope>NUCLEOTIDE SEQUENCE</scope>
</reference>
<comment type="caution">
    <text evidence="2">The sequence shown here is derived from an EMBL/GenBank/DDBJ whole genome shotgun (WGS) entry which is preliminary data.</text>
</comment>
<keyword evidence="1" id="KW-0812">Transmembrane</keyword>
<feature type="transmembrane region" description="Helical" evidence="1">
    <location>
        <begin position="122"/>
        <end position="141"/>
    </location>
</feature>
<keyword evidence="1" id="KW-0472">Membrane</keyword>
<protein>
    <submittedName>
        <fullName evidence="2">Uncharacterized protein</fullName>
    </submittedName>
</protein>
<proteinExistence type="predicted"/>
<keyword evidence="1" id="KW-1133">Transmembrane helix</keyword>
<evidence type="ECO:0000313" key="2">
    <source>
        <dbReference type="EMBL" id="MPM90863.1"/>
    </source>
</evidence>
<accession>A0A645DQ03</accession>